<feature type="non-terminal residue" evidence="1">
    <location>
        <position position="1"/>
    </location>
</feature>
<reference evidence="1 2" key="1">
    <citation type="submission" date="2020-02" db="EMBL/GenBank/DDBJ databases">
        <title>Whole-genome analyses of novel actinobacteria.</title>
        <authorList>
            <person name="Sahin N."/>
            <person name="Gencbay T."/>
        </authorList>
    </citation>
    <scope>NUCLEOTIDE SEQUENCE [LARGE SCALE GENOMIC DNA]</scope>
    <source>
        <strain evidence="1 2">HC44</strain>
    </source>
</reference>
<gene>
    <name evidence="1" type="ORF">G5C60_49380</name>
</gene>
<dbReference type="EMBL" id="JAAKZY010000375">
    <property type="protein sequence ID" value="NGO15387.1"/>
    <property type="molecule type" value="Genomic_DNA"/>
</dbReference>
<accession>A0A6G4VNP1</accession>
<evidence type="ECO:0000313" key="2">
    <source>
        <dbReference type="Proteomes" id="UP000472335"/>
    </source>
</evidence>
<protein>
    <submittedName>
        <fullName evidence="1">DUF3558 domain-containing protein</fullName>
    </submittedName>
</protein>
<dbReference type="AlphaFoldDB" id="A0A6G4VNP1"/>
<name>A0A6G4VNP1_9ACTN</name>
<dbReference type="Proteomes" id="UP000472335">
    <property type="component" value="Unassembled WGS sequence"/>
</dbReference>
<keyword evidence="2" id="KW-1185">Reference proteome</keyword>
<sequence length="80" mass="8910">STPAALQPRVLDDLGDEAFLDDALSSSQQRTVTVVFRTSNVLVTIQYIEQPTSITDVPSSEDMQDRVRELAEQLDETLNE</sequence>
<comment type="caution">
    <text evidence="1">The sequence shown here is derived from an EMBL/GenBank/DDBJ whole genome shotgun (WGS) entry which is preliminary data.</text>
</comment>
<evidence type="ECO:0000313" key="1">
    <source>
        <dbReference type="EMBL" id="NGO15387.1"/>
    </source>
</evidence>
<proteinExistence type="predicted"/>
<organism evidence="1 2">
    <name type="scientific">Streptomyces scabichelini</name>
    <dbReference type="NCBI Taxonomy" id="2711217"/>
    <lineage>
        <taxon>Bacteria</taxon>
        <taxon>Bacillati</taxon>
        <taxon>Actinomycetota</taxon>
        <taxon>Actinomycetes</taxon>
        <taxon>Kitasatosporales</taxon>
        <taxon>Streptomycetaceae</taxon>
        <taxon>Streptomyces</taxon>
    </lineage>
</organism>